<dbReference type="GO" id="GO:0030151">
    <property type="term" value="F:molybdenum ion binding"/>
    <property type="evidence" value="ECO:0007669"/>
    <property type="project" value="InterPro"/>
</dbReference>
<keyword evidence="4" id="KW-1185">Reference proteome</keyword>
<dbReference type="InterPro" id="IPR011037">
    <property type="entry name" value="Pyrv_Knase-like_insert_dom_sf"/>
</dbReference>
<dbReference type="Pfam" id="PF03473">
    <property type="entry name" value="MOSC"/>
    <property type="match status" value="1"/>
</dbReference>
<dbReference type="PANTHER" id="PTHR36930:SF1">
    <property type="entry name" value="MOSC DOMAIN-CONTAINING PROTEIN"/>
    <property type="match status" value="1"/>
</dbReference>
<feature type="domain" description="MOSC" evidence="2">
    <location>
        <begin position="25"/>
        <end position="175"/>
    </location>
</feature>
<evidence type="ECO:0000259" key="2">
    <source>
        <dbReference type="PROSITE" id="PS51340"/>
    </source>
</evidence>
<dbReference type="GO" id="GO:0030170">
    <property type="term" value="F:pyridoxal phosphate binding"/>
    <property type="evidence" value="ECO:0007669"/>
    <property type="project" value="InterPro"/>
</dbReference>
<sequence length="187" mass="19997">MNDEHGSIEGTVTAVSSDSGHGFTKPNRESVRLLTGLGVEGDAHAGVTVQHRSRVRRDPTQPNLRQVHLLQAELFDEVAAHGHRVAPGDLGENITTAGIDLLELPEGTLLHLGDEAVVRITGLRNPCYQIDRFSKGLLKEVVGRDTEGGPVRKAGVMGVVQQGGVVRPGDPVKAELPTGPHRPLERV</sequence>
<dbReference type="InterPro" id="IPR005302">
    <property type="entry name" value="MoCF_Sase_C"/>
</dbReference>
<evidence type="ECO:0000256" key="1">
    <source>
        <dbReference type="SAM" id="MobiDB-lite"/>
    </source>
</evidence>
<reference evidence="3 4" key="1">
    <citation type="submission" date="2019-06" db="EMBL/GenBank/DDBJ databases">
        <title>Whole genome shotgun sequence of Streptomyces cacaoi subsp. cacaoi NBRC 12748.</title>
        <authorList>
            <person name="Hosoyama A."/>
            <person name="Uohara A."/>
            <person name="Ohji S."/>
            <person name="Ichikawa N."/>
        </authorList>
    </citation>
    <scope>NUCLEOTIDE SEQUENCE [LARGE SCALE GENOMIC DNA]</scope>
    <source>
        <strain evidence="3 4">NBRC 12748</strain>
    </source>
</reference>
<organism evidence="3 4">
    <name type="scientific">Streptomyces cacaoi</name>
    <dbReference type="NCBI Taxonomy" id="1898"/>
    <lineage>
        <taxon>Bacteria</taxon>
        <taxon>Bacillati</taxon>
        <taxon>Actinomycetota</taxon>
        <taxon>Actinomycetes</taxon>
        <taxon>Kitasatosporales</taxon>
        <taxon>Streptomycetaceae</taxon>
        <taxon>Streptomyces</taxon>
    </lineage>
</organism>
<proteinExistence type="predicted"/>
<protein>
    <submittedName>
        <fullName evidence="3">MOSC domain-containing protein</fullName>
    </submittedName>
</protein>
<dbReference type="InterPro" id="IPR052716">
    <property type="entry name" value="MOSC_domain"/>
</dbReference>
<feature type="region of interest" description="Disordered" evidence="1">
    <location>
        <begin position="167"/>
        <end position="187"/>
    </location>
</feature>
<dbReference type="GO" id="GO:0003824">
    <property type="term" value="F:catalytic activity"/>
    <property type="evidence" value="ECO:0007669"/>
    <property type="project" value="InterPro"/>
</dbReference>
<dbReference type="SUPFAM" id="SSF50800">
    <property type="entry name" value="PK beta-barrel domain-like"/>
    <property type="match status" value="1"/>
</dbReference>
<accession>A0A4Y3R6C0</accession>
<feature type="region of interest" description="Disordered" evidence="1">
    <location>
        <begin position="1"/>
        <end position="27"/>
    </location>
</feature>
<dbReference type="Proteomes" id="UP000319210">
    <property type="component" value="Unassembled WGS sequence"/>
</dbReference>
<dbReference type="PANTHER" id="PTHR36930">
    <property type="entry name" value="METAL-SULFUR CLUSTER BIOSYNTHESIS PROTEINS YUAD-RELATED"/>
    <property type="match status" value="1"/>
</dbReference>
<dbReference type="EMBL" id="BJMM01000042">
    <property type="protein sequence ID" value="GEB53094.1"/>
    <property type="molecule type" value="Genomic_DNA"/>
</dbReference>
<dbReference type="Gene3D" id="2.40.33.20">
    <property type="entry name" value="PK beta-barrel domain-like"/>
    <property type="match status" value="1"/>
</dbReference>
<evidence type="ECO:0000313" key="4">
    <source>
        <dbReference type="Proteomes" id="UP000319210"/>
    </source>
</evidence>
<dbReference type="PROSITE" id="PS51340">
    <property type="entry name" value="MOSC"/>
    <property type="match status" value="1"/>
</dbReference>
<dbReference type="AlphaFoldDB" id="A0A4Y3R6C0"/>
<name>A0A4Y3R6C0_STRCI</name>
<gene>
    <name evidence="3" type="ORF">SCA03_56450</name>
</gene>
<evidence type="ECO:0000313" key="3">
    <source>
        <dbReference type="EMBL" id="GEB53094.1"/>
    </source>
</evidence>
<comment type="caution">
    <text evidence="3">The sequence shown here is derived from an EMBL/GenBank/DDBJ whole genome shotgun (WGS) entry which is preliminary data.</text>
</comment>